<accession>A0AAD7ME28</accession>
<dbReference type="AlphaFoldDB" id="A0AAD7ME28"/>
<comment type="caution">
    <text evidence="2">The sequence shown here is derived from an EMBL/GenBank/DDBJ whole genome shotgun (WGS) entry which is preliminary data.</text>
</comment>
<organism evidence="2 3">
    <name type="scientific">Mycena metata</name>
    <dbReference type="NCBI Taxonomy" id="1033252"/>
    <lineage>
        <taxon>Eukaryota</taxon>
        <taxon>Fungi</taxon>
        <taxon>Dikarya</taxon>
        <taxon>Basidiomycota</taxon>
        <taxon>Agaricomycotina</taxon>
        <taxon>Agaricomycetes</taxon>
        <taxon>Agaricomycetidae</taxon>
        <taxon>Agaricales</taxon>
        <taxon>Marasmiineae</taxon>
        <taxon>Mycenaceae</taxon>
        <taxon>Mycena</taxon>
    </lineage>
</organism>
<reference evidence="2" key="1">
    <citation type="submission" date="2023-03" db="EMBL/GenBank/DDBJ databases">
        <title>Massive genome expansion in bonnet fungi (Mycena s.s.) driven by repeated elements and novel gene families across ecological guilds.</title>
        <authorList>
            <consortium name="Lawrence Berkeley National Laboratory"/>
            <person name="Harder C.B."/>
            <person name="Miyauchi S."/>
            <person name="Viragh M."/>
            <person name="Kuo A."/>
            <person name="Thoen E."/>
            <person name="Andreopoulos B."/>
            <person name="Lu D."/>
            <person name="Skrede I."/>
            <person name="Drula E."/>
            <person name="Henrissat B."/>
            <person name="Morin E."/>
            <person name="Kohler A."/>
            <person name="Barry K."/>
            <person name="LaButti K."/>
            <person name="Morin E."/>
            <person name="Salamov A."/>
            <person name="Lipzen A."/>
            <person name="Mereny Z."/>
            <person name="Hegedus B."/>
            <person name="Baldrian P."/>
            <person name="Stursova M."/>
            <person name="Weitz H."/>
            <person name="Taylor A."/>
            <person name="Grigoriev I.V."/>
            <person name="Nagy L.G."/>
            <person name="Martin F."/>
            <person name="Kauserud H."/>
        </authorList>
    </citation>
    <scope>NUCLEOTIDE SEQUENCE</scope>
    <source>
        <strain evidence="2">CBHHK182m</strain>
    </source>
</reference>
<gene>
    <name evidence="2" type="ORF">B0H16DRAFT_1478859</name>
</gene>
<dbReference type="Proteomes" id="UP001215598">
    <property type="component" value="Unassembled WGS sequence"/>
</dbReference>
<dbReference type="EMBL" id="JARKIB010000349">
    <property type="protein sequence ID" value="KAJ7713207.1"/>
    <property type="molecule type" value="Genomic_DNA"/>
</dbReference>
<protein>
    <submittedName>
        <fullName evidence="2">Uncharacterized protein</fullName>
    </submittedName>
</protein>
<evidence type="ECO:0000313" key="3">
    <source>
        <dbReference type="Proteomes" id="UP001215598"/>
    </source>
</evidence>
<evidence type="ECO:0000256" key="1">
    <source>
        <dbReference type="SAM" id="MobiDB-lite"/>
    </source>
</evidence>
<proteinExistence type="predicted"/>
<feature type="compositionally biased region" description="Polar residues" evidence="1">
    <location>
        <begin position="200"/>
        <end position="212"/>
    </location>
</feature>
<name>A0AAD7ME28_9AGAR</name>
<evidence type="ECO:0000313" key="2">
    <source>
        <dbReference type="EMBL" id="KAJ7713207.1"/>
    </source>
</evidence>
<feature type="region of interest" description="Disordered" evidence="1">
    <location>
        <begin position="191"/>
        <end position="212"/>
    </location>
</feature>
<keyword evidence="3" id="KW-1185">Reference proteome</keyword>
<sequence>MQRNEIARRQVWEPPDRRHTGIQVKWSRAKCSTGCLRNNDGGYEKHDGAAAVLNSSVLYPPYTHLSMELETLQLWEEIILHIHNDDYEPRPPPLSLTLWKTVREIDKSVLKLRETFGDAAIGMEIADSLGKHLPNAQSQDIAQVLVGNEIMRQLQIRADACAFREMEDVYKTFKAQSIIVPQLTRSLRINWQRGTAAGTPPSQTLRTPPTKR</sequence>